<feature type="compositionally biased region" description="Basic and acidic residues" evidence="1">
    <location>
        <begin position="10"/>
        <end position="22"/>
    </location>
</feature>
<dbReference type="EMBL" id="CAJNOJ010003101">
    <property type="protein sequence ID" value="CAF1562956.1"/>
    <property type="molecule type" value="Genomic_DNA"/>
</dbReference>
<gene>
    <name evidence="2" type="ORF">EDS130_LOCUS46676</name>
</gene>
<dbReference type="Proteomes" id="UP000663852">
    <property type="component" value="Unassembled WGS sequence"/>
</dbReference>
<accession>A0A815XWM2</accession>
<evidence type="ECO:0000256" key="1">
    <source>
        <dbReference type="SAM" id="MobiDB-lite"/>
    </source>
</evidence>
<dbReference type="AlphaFoldDB" id="A0A815XWM2"/>
<evidence type="ECO:0000313" key="3">
    <source>
        <dbReference type="Proteomes" id="UP000663852"/>
    </source>
</evidence>
<proteinExistence type="predicted"/>
<feature type="region of interest" description="Disordered" evidence="1">
    <location>
        <begin position="1"/>
        <end position="36"/>
    </location>
</feature>
<feature type="non-terminal residue" evidence="2">
    <location>
        <position position="1"/>
    </location>
</feature>
<name>A0A815XWM2_ADIRI</name>
<evidence type="ECO:0000313" key="2">
    <source>
        <dbReference type="EMBL" id="CAF1562956.1"/>
    </source>
</evidence>
<reference evidence="2" key="1">
    <citation type="submission" date="2021-02" db="EMBL/GenBank/DDBJ databases">
        <authorList>
            <person name="Nowell W R."/>
        </authorList>
    </citation>
    <scope>NUCLEOTIDE SEQUENCE</scope>
</reference>
<organism evidence="2 3">
    <name type="scientific">Adineta ricciae</name>
    <name type="common">Rotifer</name>
    <dbReference type="NCBI Taxonomy" id="249248"/>
    <lineage>
        <taxon>Eukaryota</taxon>
        <taxon>Metazoa</taxon>
        <taxon>Spiralia</taxon>
        <taxon>Gnathifera</taxon>
        <taxon>Rotifera</taxon>
        <taxon>Eurotatoria</taxon>
        <taxon>Bdelloidea</taxon>
        <taxon>Adinetida</taxon>
        <taxon>Adinetidae</taxon>
        <taxon>Adineta</taxon>
    </lineage>
</organism>
<protein>
    <submittedName>
        <fullName evidence="2">Uncharacterized protein</fullName>
    </submittedName>
</protein>
<sequence>NPGNPCFGSDEIRRGTRSDPRTSESNAIPSPGLHRIRRIPVGSGKIQYWIR</sequence>
<comment type="caution">
    <text evidence="2">The sequence shown here is derived from an EMBL/GenBank/DDBJ whole genome shotgun (WGS) entry which is preliminary data.</text>
</comment>